<dbReference type="AlphaFoldDB" id="A0A367R320"/>
<reference evidence="2 3" key="1">
    <citation type="submission" date="2016-04" db="EMBL/GenBank/DDBJ databases">
        <authorList>
            <person name="Evans L.H."/>
            <person name="Alamgir A."/>
            <person name="Owens N."/>
            <person name="Weber N.D."/>
            <person name="Virtaneva K."/>
            <person name="Barbian K."/>
            <person name="Babar A."/>
            <person name="Rosenke K."/>
        </authorList>
    </citation>
    <scope>NUCLEOTIDE SEQUENCE [LARGE SCALE GENOMIC DNA]</scope>
    <source>
        <strain evidence="2">NIES-2108</strain>
    </source>
</reference>
<evidence type="ECO:0000313" key="3">
    <source>
        <dbReference type="Proteomes" id="UP000252085"/>
    </source>
</evidence>
<proteinExistence type="predicted"/>
<dbReference type="InterPro" id="IPR011990">
    <property type="entry name" value="TPR-like_helical_dom_sf"/>
</dbReference>
<dbReference type="Gene3D" id="1.25.40.10">
    <property type="entry name" value="Tetratricopeptide repeat domain"/>
    <property type="match status" value="3"/>
</dbReference>
<name>A0A367R320_NOSPU</name>
<comment type="caution">
    <text evidence="2">The sequence shown here is derived from an EMBL/GenBank/DDBJ whole genome shotgun (WGS) entry which is preliminary data.</text>
</comment>
<gene>
    <name evidence="2" type="ORF">A6769_32520</name>
</gene>
<protein>
    <recommendedName>
        <fullName evidence="1">CHAT domain-containing protein</fullName>
    </recommendedName>
</protein>
<dbReference type="SMART" id="SM00028">
    <property type="entry name" value="TPR"/>
    <property type="match status" value="7"/>
</dbReference>
<dbReference type="InterPro" id="IPR024983">
    <property type="entry name" value="CHAT_dom"/>
</dbReference>
<feature type="domain" description="CHAT" evidence="1">
    <location>
        <begin position="597"/>
        <end position="867"/>
    </location>
</feature>
<dbReference type="SUPFAM" id="SSF48452">
    <property type="entry name" value="TPR-like"/>
    <property type="match status" value="2"/>
</dbReference>
<evidence type="ECO:0000259" key="1">
    <source>
        <dbReference type="Pfam" id="PF12770"/>
    </source>
</evidence>
<evidence type="ECO:0000313" key="2">
    <source>
        <dbReference type="EMBL" id="RCJ30805.1"/>
    </source>
</evidence>
<sequence>MKRKSSFLHRIRKLWRYYRILIILTMFLATAILSPTFAFIAGETSIVQAVSNAQELFEQGEKLYAAEQFHQACLVFEQALIAYKAQGNKLRQGMTLSNLSLTYQQLGQWSKASQAITQSLKLLQSGQASQETGSPTQILAQALDIQGRLQLAQGKAELALNTWQQAAAIYAKIGDRAGSIRSQINSTQALQTLGNYRQAQKTLTEINQNLQNQPDSTLKATGLRSLGNVLRVVGDVEQSRKILQQSLEVAKRMLSPSPQAMSEIWLSLGNTATVQQDTPAAINYYQQAAGTSASPTTRIQADLNQLRLLLDDNQLNAAQGLVSKIQAQIPKLPANRKAVYARINFAQSLMRLKAGQEVKEIAQLLATAIQQARDLQDQRSVAYALGNLGGLYEQTQQFNNAQDLTQQALVISQGINVPDITYRWQWQLGRLLKAKGDIKGAIAAYTESVKILQSLRNDLVATNPEVQFSFRDEVEPIYRQLVNLLLQSEENSQPNQDNLVQARAVIESLQLAELDNFFRVACLEGKPIQIDSVIDRQDPNAAVIYPIILADKLEVILKLPQQPLHHYKTSISATEVEKIVDQFRQELIKPYTLQQTQALSRQIYNWLVQPAKQYLAKSQIKTLVFVLDGSLRNIPMAALYDGQQYLIQKYAIALAPGLQLLAPKSLSQQKIKALTAGITEARQGFSALSNVAQELNEIKSEVPTTVLLNQKFTNETLQKEINSVLFPVVHLATHGQFSSKADETFILTWDGRINVNQLDTLLRIREAESPNAIELLVLSACQTAAGDKRAALGLAGIAVRAGARSTLASLWNVDDKSTAELMSQFYRELTSQKLTKAEALRQAQLALLNNPKYQHPLFWSAYILVGNWL</sequence>
<dbReference type="Pfam" id="PF12770">
    <property type="entry name" value="CHAT"/>
    <property type="match status" value="1"/>
</dbReference>
<dbReference type="Proteomes" id="UP000252085">
    <property type="component" value="Unassembled WGS sequence"/>
</dbReference>
<dbReference type="PANTHER" id="PTHR10098">
    <property type="entry name" value="RAPSYN-RELATED"/>
    <property type="match status" value="1"/>
</dbReference>
<dbReference type="PANTHER" id="PTHR10098:SF112">
    <property type="entry name" value="SLR0380 PROTEIN"/>
    <property type="match status" value="1"/>
</dbReference>
<dbReference type="EMBL" id="LXQE01000182">
    <property type="protein sequence ID" value="RCJ30805.1"/>
    <property type="molecule type" value="Genomic_DNA"/>
</dbReference>
<dbReference type="InterPro" id="IPR019734">
    <property type="entry name" value="TPR_rpt"/>
</dbReference>
<organism evidence="2 3">
    <name type="scientific">Nostoc punctiforme NIES-2108</name>
    <dbReference type="NCBI Taxonomy" id="1356359"/>
    <lineage>
        <taxon>Bacteria</taxon>
        <taxon>Bacillati</taxon>
        <taxon>Cyanobacteriota</taxon>
        <taxon>Cyanophyceae</taxon>
        <taxon>Nostocales</taxon>
        <taxon>Nostocaceae</taxon>
        <taxon>Nostoc</taxon>
    </lineage>
</organism>
<accession>A0A367R320</accession>